<proteinExistence type="predicted"/>
<reference evidence="1" key="1">
    <citation type="submission" date="2021-08" db="EMBL/GenBank/DDBJ databases">
        <title>The first chromosome-level gecko genome reveals the dynamic sex chromosomes of Neotropical dwarf geckos (Sphaerodactylidae: Sphaerodactylus).</title>
        <authorList>
            <person name="Pinto B.J."/>
            <person name="Keating S.E."/>
            <person name="Gamble T."/>
        </authorList>
    </citation>
    <scope>NUCLEOTIDE SEQUENCE</scope>
    <source>
        <strain evidence="1">TG3544</strain>
    </source>
</reference>
<evidence type="ECO:0000313" key="1">
    <source>
        <dbReference type="EMBL" id="KAH7987720.1"/>
    </source>
</evidence>
<comment type="caution">
    <text evidence="1">The sequence shown here is derived from an EMBL/GenBank/DDBJ whole genome shotgun (WGS) entry which is preliminary data.</text>
</comment>
<accession>A0ACB8E5R6</accession>
<keyword evidence="2" id="KW-1185">Reference proteome</keyword>
<organism evidence="1 2">
    <name type="scientific">Sphaerodactylus townsendi</name>
    <dbReference type="NCBI Taxonomy" id="933632"/>
    <lineage>
        <taxon>Eukaryota</taxon>
        <taxon>Metazoa</taxon>
        <taxon>Chordata</taxon>
        <taxon>Craniata</taxon>
        <taxon>Vertebrata</taxon>
        <taxon>Euteleostomi</taxon>
        <taxon>Lepidosauria</taxon>
        <taxon>Squamata</taxon>
        <taxon>Bifurcata</taxon>
        <taxon>Gekkota</taxon>
        <taxon>Sphaerodactylidae</taxon>
        <taxon>Sphaerodactylus</taxon>
    </lineage>
</organism>
<gene>
    <name evidence="1" type="ORF">K3G42_010133</name>
</gene>
<dbReference type="Proteomes" id="UP000827872">
    <property type="component" value="Linkage Group LG17"/>
</dbReference>
<dbReference type="EMBL" id="CM037630">
    <property type="protein sequence ID" value="KAH7987720.1"/>
    <property type="molecule type" value="Genomic_DNA"/>
</dbReference>
<name>A0ACB8E5R6_9SAUR</name>
<evidence type="ECO:0000313" key="2">
    <source>
        <dbReference type="Proteomes" id="UP000827872"/>
    </source>
</evidence>
<protein>
    <submittedName>
        <fullName evidence="1">Uncharacterized protein</fullName>
    </submittedName>
</protein>
<sequence length="105" mass="12004">MDPYKGSYNPALHFFTMAAIFFKTPTNGMKAATFPPFVPLQFRGRLFLSRQPPFSKHGDRNAFWVFRSPFKAKSADIAAFCGIEVFFFINHWLRGLTPLLINLIG</sequence>